<dbReference type="InterPro" id="IPR050484">
    <property type="entry name" value="Transf_Hexapept/Carb_Anhydrase"/>
</dbReference>
<dbReference type="InterPro" id="IPR011004">
    <property type="entry name" value="Trimer_LpxA-like_sf"/>
</dbReference>
<sequence>MGTLGRMIYDIGSGFERLDRSFIVLAPAFKALTISRSSAMSRHRTLINIFDKTPIVDKDAIVAPSVFVIGDVQVGRGLSIWYGCILRDRSVVLYGCTVEDEAYVGVDTMLLDGVVVEKNAMVAIVALVRQNTRIPFSKAIGEERPTMVAP</sequence>
<evidence type="ECO:0000313" key="2">
    <source>
        <dbReference type="Proteomes" id="UP001386955"/>
    </source>
</evidence>
<gene>
    <name evidence="1" type="ORF">VNO78_00396</name>
</gene>
<reference evidence="1 2" key="1">
    <citation type="submission" date="2024-01" db="EMBL/GenBank/DDBJ databases">
        <title>The genomes of 5 underutilized Papilionoideae crops provide insights into root nodulation and disease resistanc.</title>
        <authorList>
            <person name="Jiang F."/>
        </authorList>
    </citation>
    <scope>NUCLEOTIDE SEQUENCE [LARGE SCALE GENOMIC DNA]</scope>
    <source>
        <strain evidence="1">DUOXIRENSHENG_FW03</strain>
        <tissue evidence="1">Leaves</tissue>
    </source>
</reference>
<organism evidence="1 2">
    <name type="scientific">Psophocarpus tetragonolobus</name>
    <name type="common">Winged bean</name>
    <name type="synonym">Dolichos tetragonolobus</name>
    <dbReference type="NCBI Taxonomy" id="3891"/>
    <lineage>
        <taxon>Eukaryota</taxon>
        <taxon>Viridiplantae</taxon>
        <taxon>Streptophyta</taxon>
        <taxon>Embryophyta</taxon>
        <taxon>Tracheophyta</taxon>
        <taxon>Spermatophyta</taxon>
        <taxon>Magnoliopsida</taxon>
        <taxon>eudicotyledons</taxon>
        <taxon>Gunneridae</taxon>
        <taxon>Pentapetalae</taxon>
        <taxon>rosids</taxon>
        <taxon>fabids</taxon>
        <taxon>Fabales</taxon>
        <taxon>Fabaceae</taxon>
        <taxon>Papilionoideae</taxon>
        <taxon>50 kb inversion clade</taxon>
        <taxon>NPAAA clade</taxon>
        <taxon>indigoferoid/millettioid clade</taxon>
        <taxon>Phaseoleae</taxon>
        <taxon>Psophocarpus</taxon>
    </lineage>
</organism>
<proteinExistence type="predicted"/>
<comment type="caution">
    <text evidence="1">The sequence shown here is derived from an EMBL/GenBank/DDBJ whole genome shotgun (WGS) entry which is preliminary data.</text>
</comment>
<dbReference type="Gene3D" id="2.160.10.10">
    <property type="entry name" value="Hexapeptide repeat proteins"/>
    <property type="match status" value="2"/>
</dbReference>
<name>A0AAN9XUY8_PSOTE</name>
<dbReference type="PANTHER" id="PTHR13061">
    <property type="entry name" value="DYNACTIN SUBUNIT P25"/>
    <property type="match status" value="1"/>
</dbReference>
<evidence type="ECO:0000313" key="1">
    <source>
        <dbReference type="EMBL" id="KAK7409964.1"/>
    </source>
</evidence>
<dbReference type="EMBL" id="JAYMYS010000001">
    <property type="protein sequence ID" value="KAK7409964.1"/>
    <property type="molecule type" value="Genomic_DNA"/>
</dbReference>
<dbReference type="Proteomes" id="UP001386955">
    <property type="component" value="Unassembled WGS sequence"/>
</dbReference>
<protein>
    <submittedName>
        <fullName evidence="1">Uncharacterized protein</fullName>
    </submittedName>
</protein>
<dbReference type="PANTHER" id="PTHR13061:SF50">
    <property type="entry name" value="GAMMA CARBONIC ANHYDRASE 1, MITOCHONDRIAL"/>
    <property type="match status" value="1"/>
</dbReference>
<accession>A0AAN9XUY8</accession>
<keyword evidence="2" id="KW-1185">Reference proteome</keyword>
<dbReference type="AlphaFoldDB" id="A0AAN9XUY8"/>
<dbReference type="SUPFAM" id="SSF51161">
    <property type="entry name" value="Trimeric LpxA-like enzymes"/>
    <property type="match status" value="1"/>
</dbReference>